<dbReference type="PANTHER" id="PTHR36115:SF4">
    <property type="entry name" value="MEMBRANE PROTEIN"/>
    <property type="match status" value="1"/>
</dbReference>
<dbReference type="AlphaFoldDB" id="A0A5C7B4A4"/>
<keyword evidence="3" id="KW-0812">Transmembrane</keyword>
<sequence length="183" mass="21293">MLFLCLSIPNYSLTMDEDTFKITQDLLASKGQRFLHHIIDSIPQYGFIYALSYGFFYLGEFTGNYQLNDYWNNMSEIEDLIISYLFMFMYYFLMEKYTSKTLGKYATNAMVISIDGREPTTKQLVQRSFSRWIPFDALSFLGTNGRGWHDSIANCYVVKADKFNEKKNAIIELEQIGQIGEDA</sequence>
<dbReference type="PANTHER" id="PTHR36115">
    <property type="entry name" value="PROLINE-RICH ANTIGEN HOMOLOG-RELATED"/>
    <property type="match status" value="1"/>
</dbReference>
<protein>
    <submittedName>
        <fullName evidence="7">RDD family protein</fullName>
    </submittedName>
</protein>
<evidence type="ECO:0000256" key="4">
    <source>
        <dbReference type="ARBA" id="ARBA00022989"/>
    </source>
</evidence>
<evidence type="ECO:0000256" key="1">
    <source>
        <dbReference type="ARBA" id="ARBA00004651"/>
    </source>
</evidence>
<evidence type="ECO:0000259" key="6">
    <source>
        <dbReference type="Pfam" id="PF06271"/>
    </source>
</evidence>
<evidence type="ECO:0000256" key="5">
    <source>
        <dbReference type="ARBA" id="ARBA00023136"/>
    </source>
</evidence>
<dbReference type="EMBL" id="VOSB01000019">
    <property type="protein sequence ID" value="TXE16284.1"/>
    <property type="molecule type" value="Genomic_DNA"/>
</dbReference>
<dbReference type="STRING" id="1123037.GCA_000425305_02581"/>
<evidence type="ECO:0000313" key="8">
    <source>
        <dbReference type="Proteomes" id="UP000321938"/>
    </source>
</evidence>
<organism evidence="7 8">
    <name type="scientific">Psychroserpens burtonensis</name>
    <dbReference type="NCBI Taxonomy" id="49278"/>
    <lineage>
        <taxon>Bacteria</taxon>
        <taxon>Pseudomonadati</taxon>
        <taxon>Bacteroidota</taxon>
        <taxon>Flavobacteriia</taxon>
        <taxon>Flavobacteriales</taxon>
        <taxon>Flavobacteriaceae</taxon>
        <taxon>Psychroserpens</taxon>
    </lineage>
</organism>
<dbReference type="OrthoDB" id="762068at2"/>
<feature type="domain" description="RDD" evidence="6">
    <location>
        <begin position="28"/>
        <end position="140"/>
    </location>
</feature>
<keyword evidence="2" id="KW-1003">Cell membrane</keyword>
<keyword evidence="5" id="KW-0472">Membrane</keyword>
<evidence type="ECO:0000313" key="7">
    <source>
        <dbReference type="EMBL" id="TXE16284.1"/>
    </source>
</evidence>
<comment type="caution">
    <text evidence="7">The sequence shown here is derived from an EMBL/GenBank/DDBJ whole genome shotgun (WGS) entry which is preliminary data.</text>
</comment>
<evidence type="ECO:0000256" key="2">
    <source>
        <dbReference type="ARBA" id="ARBA00022475"/>
    </source>
</evidence>
<dbReference type="Proteomes" id="UP000321938">
    <property type="component" value="Unassembled WGS sequence"/>
</dbReference>
<reference evidence="7 8" key="1">
    <citation type="submission" date="2019-08" db="EMBL/GenBank/DDBJ databases">
        <title>Genome of Psychroserpens burtonensis ACAM 167.</title>
        <authorList>
            <person name="Bowman J.P."/>
        </authorList>
    </citation>
    <scope>NUCLEOTIDE SEQUENCE [LARGE SCALE GENOMIC DNA]</scope>
    <source>
        <strain evidence="7 8">ACAM 167</strain>
    </source>
</reference>
<dbReference type="InterPro" id="IPR051791">
    <property type="entry name" value="Pra-immunoreactive"/>
</dbReference>
<evidence type="ECO:0000256" key="3">
    <source>
        <dbReference type="ARBA" id="ARBA00022692"/>
    </source>
</evidence>
<dbReference type="InterPro" id="IPR010432">
    <property type="entry name" value="RDD"/>
</dbReference>
<proteinExistence type="predicted"/>
<keyword evidence="4" id="KW-1133">Transmembrane helix</keyword>
<accession>A0A5C7B4A4</accession>
<gene>
    <name evidence="7" type="ORF">ES692_13240</name>
</gene>
<keyword evidence="8" id="KW-1185">Reference proteome</keyword>
<dbReference type="Pfam" id="PF06271">
    <property type="entry name" value="RDD"/>
    <property type="match status" value="1"/>
</dbReference>
<dbReference type="GO" id="GO:0005886">
    <property type="term" value="C:plasma membrane"/>
    <property type="evidence" value="ECO:0007669"/>
    <property type="project" value="UniProtKB-SubCell"/>
</dbReference>
<name>A0A5C7B4A4_9FLAO</name>
<comment type="subcellular location">
    <subcellularLocation>
        <location evidence="1">Cell membrane</location>
        <topology evidence="1">Multi-pass membrane protein</topology>
    </subcellularLocation>
</comment>